<reference evidence="2" key="1">
    <citation type="submission" date="2020-12" db="EMBL/GenBank/DDBJ databases">
        <title>Desulfobium dissulfuricans gen. nov., sp. nov., a novel mesophilic, sulfate-reducing bacterium isolated from a deep-sea hydrothermal vent.</title>
        <authorList>
            <person name="Hashimoto Y."/>
            <person name="Tame A."/>
            <person name="Sawayama S."/>
            <person name="Miyazaki J."/>
            <person name="Takai K."/>
            <person name="Nakagawa S."/>
        </authorList>
    </citation>
    <scope>NUCLEOTIDE SEQUENCE</scope>
    <source>
        <strain evidence="2">GF1</strain>
    </source>
</reference>
<gene>
    <name evidence="2" type="ORF">GF1_21450</name>
</gene>
<dbReference type="Gene3D" id="3.40.50.150">
    <property type="entry name" value="Vaccinia Virus protein VP39"/>
    <property type="match status" value="1"/>
</dbReference>
<dbReference type="PANTHER" id="PTHR43861:SF3">
    <property type="entry name" value="PUTATIVE (AFU_ORTHOLOGUE AFUA_2G14390)-RELATED"/>
    <property type="match status" value="1"/>
</dbReference>
<sequence length="271" mass="30274">MRTNPRPAPEAIGFYYPDDYGPYAGTRVRPEAPGRSSVIKRLLRPVVSALVDYKTTALPPIPAGNMLELGCASGSFMHRMAQQGWRVEGIEFSRKAAMAAAQLGYHVHAGPLETAPAPGQLFDLVVGWMVAEHLHDPVGGLKKLREWTRPGGWLVLSVPNAGALEFKIFKEKWYALQLPTHLYHYTPRTIRLVLQTSGWSPVKIHHQRVLSNLFPSAGYVLRDRGYERVGAKLIGFPENAGRWHQVLYPLAWFLSQLGQTGRMTVWARNGS</sequence>
<dbReference type="GO" id="GO:0016740">
    <property type="term" value="F:transferase activity"/>
    <property type="evidence" value="ECO:0007669"/>
    <property type="project" value="UniProtKB-KW"/>
</dbReference>
<dbReference type="EMBL" id="AP024233">
    <property type="protein sequence ID" value="BCO09769.1"/>
    <property type="molecule type" value="Genomic_DNA"/>
</dbReference>
<evidence type="ECO:0000313" key="2">
    <source>
        <dbReference type="EMBL" id="BCO09769.1"/>
    </source>
</evidence>
<name>A0A915XIF3_9BACT</name>
<dbReference type="PANTHER" id="PTHR43861">
    <property type="entry name" value="TRANS-ACONITATE 2-METHYLTRANSFERASE-RELATED"/>
    <property type="match status" value="1"/>
</dbReference>
<dbReference type="Pfam" id="PF13489">
    <property type="entry name" value="Methyltransf_23"/>
    <property type="match status" value="1"/>
</dbReference>
<dbReference type="KEGG" id="ddu:GF1_21450"/>
<evidence type="ECO:0000256" key="1">
    <source>
        <dbReference type="ARBA" id="ARBA00022679"/>
    </source>
</evidence>
<protein>
    <recommendedName>
        <fullName evidence="4">Class I SAM-dependent methyltransferase</fullName>
    </recommendedName>
</protein>
<dbReference type="AlphaFoldDB" id="A0A915XIF3"/>
<keyword evidence="3" id="KW-1185">Reference proteome</keyword>
<dbReference type="CDD" id="cd02440">
    <property type="entry name" value="AdoMet_MTases"/>
    <property type="match status" value="1"/>
</dbReference>
<evidence type="ECO:0000313" key="3">
    <source>
        <dbReference type="Proteomes" id="UP001063350"/>
    </source>
</evidence>
<proteinExistence type="predicted"/>
<accession>A0A915XIF3</accession>
<dbReference type="Proteomes" id="UP001063350">
    <property type="component" value="Chromosome"/>
</dbReference>
<evidence type="ECO:0008006" key="4">
    <source>
        <dbReference type="Google" id="ProtNLM"/>
    </source>
</evidence>
<organism evidence="2 3">
    <name type="scientific">Desulfolithobacter dissulfuricans</name>
    <dbReference type="NCBI Taxonomy" id="2795293"/>
    <lineage>
        <taxon>Bacteria</taxon>
        <taxon>Pseudomonadati</taxon>
        <taxon>Thermodesulfobacteriota</taxon>
        <taxon>Desulfobulbia</taxon>
        <taxon>Desulfobulbales</taxon>
        <taxon>Desulfobulbaceae</taxon>
        <taxon>Desulfolithobacter</taxon>
    </lineage>
</organism>
<dbReference type="InterPro" id="IPR029063">
    <property type="entry name" value="SAM-dependent_MTases_sf"/>
</dbReference>
<dbReference type="SUPFAM" id="SSF53335">
    <property type="entry name" value="S-adenosyl-L-methionine-dependent methyltransferases"/>
    <property type="match status" value="1"/>
</dbReference>
<keyword evidence="1" id="KW-0808">Transferase</keyword>